<gene>
    <name evidence="1" type="ORF">ALO71_01123</name>
</gene>
<dbReference type="AlphaFoldDB" id="A0A0P9P5U1"/>
<comment type="caution">
    <text evidence="1">The sequence shown here is derived from an EMBL/GenBank/DDBJ whole genome shotgun (WGS) entry which is preliminary data.</text>
</comment>
<accession>A0A0P9P5U1</accession>
<proteinExistence type="predicted"/>
<name>A0A0P9P5U1_PSEA0</name>
<evidence type="ECO:0000313" key="2">
    <source>
        <dbReference type="Proteomes" id="UP000050346"/>
    </source>
</evidence>
<protein>
    <submittedName>
        <fullName evidence="1">Uncharacterized protein</fullName>
    </submittedName>
</protein>
<dbReference type="PATRIC" id="fig|235272.12.peg.1521"/>
<dbReference type="RefSeq" id="WP_044323896.1">
    <property type="nucleotide sequence ID" value="NZ_JYHG01000025.1"/>
</dbReference>
<dbReference type="EMBL" id="LJQG01000262">
    <property type="protein sequence ID" value="KPX14921.1"/>
    <property type="molecule type" value="Genomic_DNA"/>
</dbReference>
<reference evidence="1 2" key="1">
    <citation type="submission" date="2015-09" db="EMBL/GenBank/DDBJ databases">
        <title>Genome announcement of multiple Pseudomonas syringae strains.</title>
        <authorList>
            <person name="Thakur S."/>
            <person name="Wang P.W."/>
            <person name="Gong Y."/>
            <person name="Weir B.S."/>
            <person name="Guttman D.S."/>
        </authorList>
    </citation>
    <scope>NUCLEOTIDE SEQUENCE [LARGE SCALE GENOMIC DNA]</scope>
    <source>
        <strain evidence="1 2">ICMP9150</strain>
    </source>
</reference>
<evidence type="ECO:0000313" key="1">
    <source>
        <dbReference type="EMBL" id="KPX14921.1"/>
    </source>
</evidence>
<dbReference type="Proteomes" id="UP000050346">
    <property type="component" value="Unassembled WGS sequence"/>
</dbReference>
<sequence>MKIWACAKNFNGFINREDGRYKLYFIWQILKMKRENPAQFSALTFFSTHSREDKRREMVAVKNGYFRYKSAETVNSRSGDSDGETLPHAYLIAVLSQLQTINFKIGHEVVPFTFTRLVAEETRLRFGNGKVYIPDLYGEFTSDNPYYKKWGGKVAIEVCYSNPCSMQKVVDFRDHGIPIIEIKIAKSINIETYIDKFDIEGSIERGFQKITDIASNQLFCKVLSDPVSVQFHQDYVRQADMEKEALVEKNKRETAFLSNKLREADSFVAAVSKERDVFSEAKGLLETDKAGLEASTIVLTKSLSDLKVELGRYNTAYTNKVHEVGELKAKLEETKSGLWAKLKKSFRFKKTQKKP</sequence>
<organism evidence="1 2">
    <name type="scientific">Pseudomonas amygdali pv. dendropanacis</name>
    <dbReference type="NCBI Taxonomy" id="235272"/>
    <lineage>
        <taxon>Bacteria</taxon>
        <taxon>Pseudomonadati</taxon>
        <taxon>Pseudomonadota</taxon>
        <taxon>Gammaproteobacteria</taxon>
        <taxon>Pseudomonadales</taxon>
        <taxon>Pseudomonadaceae</taxon>
        <taxon>Pseudomonas</taxon>
        <taxon>Pseudomonas amygdali</taxon>
    </lineage>
</organism>